<reference evidence="3" key="1">
    <citation type="submission" date="2021-01" db="UniProtKB">
        <authorList>
            <consortium name="EnsemblMetazoa"/>
        </authorList>
    </citation>
    <scope>IDENTIFICATION</scope>
</reference>
<evidence type="ECO:0000313" key="3">
    <source>
        <dbReference type="EnsemblMetazoa" id="CLYHEMP022504.1"/>
    </source>
</evidence>
<feature type="region of interest" description="Disordered" evidence="1">
    <location>
        <begin position="207"/>
        <end position="231"/>
    </location>
</feature>
<dbReference type="Pfam" id="PF21035">
    <property type="entry name" value="CCDC138_C"/>
    <property type="match status" value="1"/>
</dbReference>
<keyword evidence="4" id="KW-1185">Reference proteome</keyword>
<dbReference type="PANTHER" id="PTHR34523:SF1">
    <property type="entry name" value="COILED-COIL DOMAIN-CONTAINING PROTEIN 138"/>
    <property type="match status" value="1"/>
</dbReference>
<evidence type="ECO:0000259" key="2">
    <source>
        <dbReference type="Pfam" id="PF21035"/>
    </source>
</evidence>
<feature type="compositionally biased region" description="Polar residues" evidence="1">
    <location>
        <begin position="212"/>
        <end position="223"/>
    </location>
</feature>
<evidence type="ECO:0000313" key="4">
    <source>
        <dbReference type="Proteomes" id="UP000594262"/>
    </source>
</evidence>
<dbReference type="InterPro" id="IPR048750">
    <property type="entry name" value="CCDC138_C"/>
</dbReference>
<dbReference type="RefSeq" id="XP_066927464.1">
    <property type="nucleotide sequence ID" value="XM_067071363.1"/>
</dbReference>
<dbReference type="InterPro" id="IPR038798">
    <property type="entry name" value="CCDC138"/>
</dbReference>
<feature type="domain" description="Coiled-coil" evidence="2">
    <location>
        <begin position="248"/>
        <end position="525"/>
    </location>
</feature>
<accession>A0A7M5XIV4</accession>
<proteinExistence type="predicted"/>
<dbReference type="AlphaFoldDB" id="A0A7M5XIV4"/>
<evidence type="ECO:0000256" key="1">
    <source>
        <dbReference type="SAM" id="MobiDB-lite"/>
    </source>
</evidence>
<organism evidence="3 4">
    <name type="scientific">Clytia hemisphaerica</name>
    <dbReference type="NCBI Taxonomy" id="252671"/>
    <lineage>
        <taxon>Eukaryota</taxon>
        <taxon>Metazoa</taxon>
        <taxon>Cnidaria</taxon>
        <taxon>Hydrozoa</taxon>
        <taxon>Hydroidolina</taxon>
        <taxon>Leptothecata</taxon>
        <taxon>Obeliida</taxon>
        <taxon>Clytiidae</taxon>
        <taxon>Clytia</taxon>
    </lineage>
</organism>
<protein>
    <recommendedName>
        <fullName evidence="2">Coiled-coil domain-containing protein</fullName>
    </recommendedName>
</protein>
<dbReference type="EnsemblMetazoa" id="CLYHEMT022504.1">
    <property type="protein sequence ID" value="CLYHEMP022504.1"/>
    <property type="gene ID" value="CLYHEMG022504"/>
</dbReference>
<feature type="region of interest" description="Disordered" evidence="1">
    <location>
        <begin position="35"/>
        <end position="56"/>
    </location>
</feature>
<dbReference type="PANTHER" id="PTHR34523">
    <property type="entry name" value="COILED-COIL DOMAIN-CONTAINING PROTEIN 138"/>
    <property type="match status" value="1"/>
</dbReference>
<name>A0A7M5XIV4_9CNID</name>
<dbReference type="GeneID" id="136814937"/>
<dbReference type="Proteomes" id="UP000594262">
    <property type="component" value="Unplaced"/>
</dbReference>
<sequence length="532" mass="62653">MSHRGTLYSEETTEDEDGENLYLLQNLMSLLKKAKQRRKARQPSDDYVETDEGSEDYRERFEREQQYIHDEQKHIQKVHKELCDINQKLQEEHKRLKEWEYKLMKRDSLLKRKEKELSNCADSMKTALQNELKEQGSRLGEESDERLKELSNENKKIRNTMKILTKSNENVRKRAEEGELKIQKYEEKTQNLQNRISNLQRKVEILQDQNKKQTSQTKYSSNNSDRKISIPSKEETTPVFYEVFGSTLQWISEKYLTTNIVNLIKHKPQSEHDPSVEVTNEKFLKVLVLLPRILPQIGQLQTDVQLGYLQFIYWSILHAGLSQSSQKYCHSATYRRIGEELYQPSLAQKDKETSPSFYRNKNVHVRLLSKLILLYTITQADVLSQVFQTLNQDLRLENGKDFFMKYKGTFVIFPLFKLTNKVNLMNSLDILMILSTDSPYLQPFLENLSTMEWVHSILTIMRSSMGDENMLEKLSLLLQRLSRIRSNKSIFEALQMKNAMSEIARTTNPTNDFLQLNLRSILFNLDSMKVAY</sequence>
<dbReference type="OrthoDB" id="2161164at2759"/>